<dbReference type="Pfam" id="PF00069">
    <property type="entry name" value="Pkinase"/>
    <property type="match status" value="1"/>
</dbReference>
<dbReference type="CDD" id="cd14014">
    <property type="entry name" value="STKc_PknB_like"/>
    <property type="match status" value="1"/>
</dbReference>
<gene>
    <name evidence="2" type="ORF">Aco04nite_39350</name>
</gene>
<dbReference type="InterPro" id="IPR000719">
    <property type="entry name" value="Prot_kinase_dom"/>
</dbReference>
<dbReference type="GO" id="GO:0005524">
    <property type="term" value="F:ATP binding"/>
    <property type="evidence" value="ECO:0007669"/>
    <property type="project" value="InterPro"/>
</dbReference>
<name>A0A919SM35_9ACTN</name>
<feature type="domain" description="Protein kinase" evidence="1">
    <location>
        <begin position="13"/>
        <end position="283"/>
    </location>
</feature>
<comment type="caution">
    <text evidence="2">The sequence shown here is derived from an EMBL/GenBank/DDBJ whole genome shotgun (WGS) entry which is preliminary data.</text>
</comment>
<dbReference type="PROSITE" id="PS50011">
    <property type="entry name" value="PROTEIN_KINASE_DOM"/>
    <property type="match status" value="1"/>
</dbReference>
<dbReference type="SUPFAM" id="SSF56112">
    <property type="entry name" value="Protein kinase-like (PK-like)"/>
    <property type="match status" value="1"/>
</dbReference>
<dbReference type="InterPro" id="IPR051681">
    <property type="entry name" value="Ser/Thr_Kinases-Pseudokinases"/>
</dbReference>
<dbReference type="RefSeq" id="WP_212998680.1">
    <property type="nucleotide sequence ID" value="NZ_BAAATW010000010.1"/>
</dbReference>
<evidence type="ECO:0000313" key="2">
    <source>
        <dbReference type="EMBL" id="GIM74249.1"/>
    </source>
</evidence>
<organism evidence="2 3">
    <name type="scientific">Winogradskya consettensis</name>
    <dbReference type="NCBI Taxonomy" id="113560"/>
    <lineage>
        <taxon>Bacteria</taxon>
        <taxon>Bacillati</taxon>
        <taxon>Actinomycetota</taxon>
        <taxon>Actinomycetes</taxon>
        <taxon>Micromonosporales</taxon>
        <taxon>Micromonosporaceae</taxon>
        <taxon>Winogradskya</taxon>
    </lineage>
</organism>
<dbReference type="Proteomes" id="UP000680865">
    <property type="component" value="Unassembled WGS sequence"/>
</dbReference>
<keyword evidence="3" id="KW-1185">Reference proteome</keyword>
<dbReference type="Gene3D" id="1.10.510.10">
    <property type="entry name" value="Transferase(Phosphotransferase) domain 1"/>
    <property type="match status" value="1"/>
</dbReference>
<accession>A0A919SM35</accession>
<dbReference type="PROSITE" id="PS00108">
    <property type="entry name" value="PROTEIN_KINASE_ST"/>
    <property type="match status" value="1"/>
</dbReference>
<dbReference type="SMART" id="SM00220">
    <property type="entry name" value="S_TKc"/>
    <property type="match status" value="1"/>
</dbReference>
<dbReference type="EMBL" id="BOQP01000019">
    <property type="protein sequence ID" value="GIM74249.1"/>
    <property type="molecule type" value="Genomic_DNA"/>
</dbReference>
<dbReference type="InterPro" id="IPR008271">
    <property type="entry name" value="Ser/Thr_kinase_AS"/>
</dbReference>
<dbReference type="PANTHER" id="PTHR44329">
    <property type="entry name" value="SERINE/THREONINE-PROTEIN KINASE TNNI3K-RELATED"/>
    <property type="match status" value="1"/>
</dbReference>
<evidence type="ECO:0000313" key="3">
    <source>
        <dbReference type="Proteomes" id="UP000680865"/>
    </source>
</evidence>
<dbReference type="InterPro" id="IPR011009">
    <property type="entry name" value="Kinase-like_dom_sf"/>
</dbReference>
<reference evidence="2" key="1">
    <citation type="submission" date="2021-03" db="EMBL/GenBank/DDBJ databases">
        <title>Whole genome shotgun sequence of Actinoplanes consettensis NBRC 14913.</title>
        <authorList>
            <person name="Komaki H."/>
            <person name="Tamura T."/>
        </authorList>
    </citation>
    <scope>NUCLEOTIDE SEQUENCE</scope>
    <source>
        <strain evidence="2">NBRC 14913</strain>
    </source>
</reference>
<proteinExistence type="predicted"/>
<dbReference type="GO" id="GO:0004674">
    <property type="term" value="F:protein serine/threonine kinase activity"/>
    <property type="evidence" value="ECO:0007669"/>
    <property type="project" value="TreeGrafter"/>
</dbReference>
<sequence>MPAAESPLEFPGLTISHELGRGAQGTVFLAYDRDGRPVALKVLTAGTPEQNRLCLRELRIASVLRHPNIAEFLLAGEDPVPHIVSAYYPEGSVYSRGVLPPEEAVPIMLGVLDGLAYAHDAHLPDVPLADGTTRGARGVVHRDLKPQNVLLAGGVARIADFGLAKAYELAGWSGNTRTGDLGGSAGFLPRTQLLRYRRVTPAVDVWAAAATLYWMLTGHTPRDFPPGCDPVGVVLREDPVRIGARGAVPARLAGVVDEALAEDRVMTVAAFRAALVETGVAGS</sequence>
<evidence type="ECO:0000259" key="1">
    <source>
        <dbReference type="PROSITE" id="PS50011"/>
    </source>
</evidence>
<dbReference type="AlphaFoldDB" id="A0A919SM35"/>
<protein>
    <recommendedName>
        <fullName evidence="1">Protein kinase domain-containing protein</fullName>
    </recommendedName>
</protein>